<evidence type="ECO:0000256" key="7">
    <source>
        <dbReference type="SAM" id="MobiDB-lite"/>
    </source>
</evidence>
<dbReference type="PANTHER" id="PTHR48022">
    <property type="entry name" value="PLASTIDIC GLUCOSE TRANSPORTER 4"/>
    <property type="match status" value="1"/>
</dbReference>
<feature type="domain" description="Major facilitator superfamily (MFS) profile" evidence="9">
    <location>
        <begin position="80"/>
        <end position="412"/>
    </location>
</feature>
<evidence type="ECO:0000259" key="9">
    <source>
        <dbReference type="PROSITE" id="PS50850"/>
    </source>
</evidence>
<dbReference type="InterPro" id="IPR005828">
    <property type="entry name" value="MFS_sugar_transport-like"/>
</dbReference>
<dbReference type="InterPro" id="IPR050360">
    <property type="entry name" value="MFS_Sugar_Transporters"/>
</dbReference>
<dbReference type="OrthoDB" id="8120565at2759"/>
<feature type="transmembrane region" description="Helical" evidence="8">
    <location>
        <begin position="224"/>
        <end position="247"/>
    </location>
</feature>
<keyword evidence="5 8" id="KW-1133">Transmembrane helix</keyword>
<dbReference type="PANTHER" id="PTHR48022:SF14">
    <property type="entry name" value="MAJOR FACILITATOR SUPERFAMILY (MFS) PROFILE DOMAIN-CONTAINING PROTEIN-RELATED"/>
    <property type="match status" value="1"/>
</dbReference>
<organism evidence="10 11">
    <name type="scientific">Salinomyces thailandicus</name>
    <dbReference type="NCBI Taxonomy" id="706561"/>
    <lineage>
        <taxon>Eukaryota</taxon>
        <taxon>Fungi</taxon>
        <taxon>Dikarya</taxon>
        <taxon>Ascomycota</taxon>
        <taxon>Pezizomycotina</taxon>
        <taxon>Dothideomycetes</taxon>
        <taxon>Dothideomycetidae</taxon>
        <taxon>Mycosphaerellales</taxon>
        <taxon>Teratosphaeriaceae</taxon>
        <taxon>Salinomyces</taxon>
    </lineage>
</organism>
<dbReference type="GO" id="GO:0016020">
    <property type="term" value="C:membrane"/>
    <property type="evidence" value="ECO:0007669"/>
    <property type="project" value="UniProtKB-SubCell"/>
</dbReference>
<feature type="transmembrane region" description="Helical" evidence="8">
    <location>
        <begin position="286"/>
        <end position="306"/>
    </location>
</feature>
<reference evidence="10 11" key="1">
    <citation type="submission" date="2017-03" db="EMBL/GenBank/DDBJ databases">
        <title>Genomes of endolithic fungi from Antarctica.</title>
        <authorList>
            <person name="Coleine C."/>
            <person name="Masonjones S."/>
            <person name="Stajich J.E."/>
        </authorList>
    </citation>
    <scope>NUCLEOTIDE SEQUENCE [LARGE SCALE GENOMIC DNA]</scope>
    <source>
        <strain evidence="10 11">CCFEE 6315</strain>
    </source>
</reference>
<accession>A0A4U0UCU0</accession>
<evidence type="ECO:0000256" key="5">
    <source>
        <dbReference type="ARBA" id="ARBA00022989"/>
    </source>
</evidence>
<evidence type="ECO:0000256" key="3">
    <source>
        <dbReference type="ARBA" id="ARBA00022448"/>
    </source>
</evidence>
<feature type="transmembrane region" description="Helical" evidence="8">
    <location>
        <begin position="326"/>
        <end position="345"/>
    </location>
</feature>
<feature type="transmembrane region" description="Helical" evidence="8">
    <location>
        <begin position="76"/>
        <end position="103"/>
    </location>
</feature>
<evidence type="ECO:0000313" key="11">
    <source>
        <dbReference type="Proteomes" id="UP000308549"/>
    </source>
</evidence>
<proteinExistence type="inferred from homology"/>
<comment type="caution">
    <text evidence="10">The sequence shown here is derived from an EMBL/GenBank/DDBJ whole genome shotgun (WGS) entry which is preliminary data.</text>
</comment>
<sequence length="412" mass="44386">MNHQTEHKDHALKSLDPQHPDSTPYTEALEHAPTHQTVLTQDGSLAPFPTAEFPDKLAEQVDYGPGGIRGLASNPFVFGAAFLASLGGFSFGYDQGVISVINVMPQFHDAYPRLAPGAPSSEFWKGFMTGMLELGAFIGCFFFPKLADTISRKWALSIVSAIFIIGAIMQTAAPDYAVLVAGRTITGLGVGTLALGAPLYIISGINAFIYYAPTLFTSLGQEDLSLILAGTLNIGQLVAVMAAFFVIDTVGRRPLAIWGAFAMGLPYVVIAALYGLYSDDWPAHPVAGWACVAMAYLYILGYGISYSPLAWALPAEVYNTSQRSKGVALATATVWLSNFLVGVATPPMIAQAGFGTYVFFAIMCFLAMLWAWIFVPEVKGKSLEELDEVFGDNSAHEEHEIMRSVAADARRR</sequence>
<dbReference type="GO" id="GO:0005351">
    <property type="term" value="F:carbohydrate:proton symporter activity"/>
    <property type="evidence" value="ECO:0007669"/>
    <property type="project" value="TreeGrafter"/>
</dbReference>
<feature type="transmembrane region" description="Helical" evidence="8">
    <location>
        <begin position="154"/>
        <end position="173"/>
    </location>
</feature>
<evidence type="ECO:0000256" key="6">
    <source>
        <dbReference type="ARBA" id="ARBA00023136"/>
    </source>
</evidence>
<dbReference type="Pfam" id="PF00083">
    <property type="entry name" value="Sugar_tr"/>
    <property type="match status" value="2"/>
</dbReference>
<evidence type="ECO:0000256" key="2">
    <source>
        <dbReference type="ARBA" id="ARBA00010992"/>
    </source>
</evidence>
<dbReference type="InterPro" id="IPR020846">
    <property type="entry name" value="MFS_dom"/>
</dbReference>
<comment type="subcellular location">
    <subcellularLocation>
        <location evidence="1">Membrane</location>
        <topology evidence="1">Multi-pass membrane protein</topology>
    </subcellularLocation>
</comment>
<name>A0A4U0UCU0_9PEZI</name>
<dbReference type="Gene3D" id="1.20.1250.20">
    <property type="entry name" value="MFS general substrate transporter like domains"/>
    <property type="match status" value="2"/>
</dbReference>
<dbReference type="InterPro" id="IPR036259">
    <property type="entry name" value="MFS_trans_sf"/>
</dbReference>
<feature type="region of interest" description="Disordered" evidence="7">
    <location>
        <begin position="1"/>
        <end position="26"/>
    </location>
</feature>
<evidence type="ECO:0000256" key="4">
    <source>
        <dbReference type="ARBA" id="ARBA00022692"/>
    </source>
</evidence>
<dbReference type="InterPro" id="IPR003663">
    <property type="entry name" value="Sugar/inositol_transpt"/>
</dbReference>
<dbReference type="EMBL" id="NAJL01000003">
    <property type="protein sequence ID" value="TKA33273.1"/>
    <property type="molecule type" value="Genomic_DNA"/>
</dbReference>
<evidence type="ECO:0000256" key="8">
    <source>
        <dbReference type="SAM" id="Phobius"/>
    </source>
</evidence>
<protein>
    <recommendedName>
        <fullName evidence="9">Major facilitator superfamily (MFS) profile domain-containing protein</fullName>
    </recommendedName>
</protein>
<evidence type="ECO:0000313" key="10">
    <source>
        <dbReference type="EMBL" id="TKA33273.1"/>
    </source>
</evidence>
<comment type="similarity">
    <text evidence="2">Belongs to the major facilitator superfamily. Sugar transporter (TC 2.A.1.1) family.</text>
</comment>
<dbReference type="AlphaFoldDB" id="A0A4U0UCU0"/>
<feature type="transmembrane region" description="Helical" evidence="8">
    <location>
        <begin position="253"/>
        <end position="274"/>
    </location>
</feature>
<dbReference type="PROSITE" id="PS50850">
    <property type="entry name" value="MFS"/>
    <property type="match status" value="1"/>
</dbReference>
<dbReference type="SUPFAM" id="SSF103473">
    <property type="entry name" value="MFS general substrate transporter"/>
    <property type="match status" value="2"/>
</dbReference>
<keyword evidence="4 8" id="KW-0812">Transmembrane</keyword>
<feature type="transmembrane region" description="Helical" evidence="8">
    <location>
        <begin position="357"/>
        <end position="375"/>
    </location>
</feature>
<keyword evidence="3" id="KW-0813">Transport</keyword>
<feature type="transmembrane region" description="Helical" evidence="8">
    <location>
        <begin position="185"/>
        <end position="212"/>
    </location>
</feature>
<keyword evidence="11" id="KW-1185">Reference proteome</keyword>
<gene>
    <name evidence="10" type="ORF">B0A50_00826</name>
</gene>
<feature type="compositionally biased region" description="Basic and acidic residues" evidence="7">
    <location>
        <begin position="1"/>
        <end position="19"/>
    </location>
</feature>
<dbReference type="PRINTS" id="PR00171">
    <property type="entry name" value="SUGRTRNSPORT"/>
</dbReference>
<dbReference type="Proteomes" id="UP000308549">
    <property type="component" value="Unassembled WGS sequence"/>
</dbReference>
<keyword evidence="6 8" id="KW-0472">Membrane</keyword>
<evidence type="ECO:0000256" key="1">
    <source>
        <dbReference type="ARBA" id="ARBA00004141"/>
    </source>
</evidence>